<keyword evidence="6" id="KW-1185">Reference proteome</keyword>
<dbReference type="InterPro" id="IPR013342">
    <property type="entry name" value="Mandelate_racemase_C"/>
</dbReference>
<keyword evidence="2" id="KW-0479">Metal-binding</keyword>
<gene>
    <name evidence="5" type="ORF">GCM10009655_04260</name>
</gene>
<dbReference type="Proteomes" id="UP001500943">
    <property type="component" value="Unassembled WGS sequence"/>
</dbReference>
<dbReference type="InterPro" id="IPR029065">
    <property type="entry name" value="Enolase_C-like"/>
</dbReference>
<evidence type="ECO:0000313" key="6">
    <source>
        <dbReference type="Proteomes" id="UP001500943"/>
    </source>
</evidence>
<evidence type="ECO:0000256" key="3">
    <source>
        <dbReference type="ARBA" id="ARBA00022842"/>
    </source>
</evidence>
<dbReference type="SUPFAM" id="SSF54826">
    <property type="entry name" value="Enolase N-terminal domain-like"/>
    <property type="match status" value="1"/>
</dbReference>
<evidence type="ECO:0000313" key="5">
    <source>
        <dbReference type="EMBL" id="GAA1208205.1"/>
    </source>
</evidence>
<protein>
    <submittedName>
        <fullName evidence="5">Enolase C-terminal domain-like protein</fullName>
    </submittedName>
</protein>
<reference evidence="6" key="1">
    <citation type="journal article" date="2019" name="Int. J. Syst. Evol. Microbiol.">
        <title>The Global Catalogue of Microorganisms (GCM) 10K type strain sequencing project: providing services to taxonomists for standard genome sequencing and annotation.</title>
        <authorList>
            <consortium name="The Broad Institute Genomics Platform"/>
            <consortium name="The Broad Institute Genome Sequencing Center for Infectious Disease"/>
            <person name="Wu L."/>
            <person name="Ma J."/>
        </authorList>
    </citation>
    <scope>NUCLEOTIDE SEQUENCE [LARGE SCALE GENOMIC DNA]</scope>
    <source>
        <strain evidence="6">JCM 12762</strain>
    </source>
</reference>
<feature type="domain" description="Mandelate racemase/muconate lactonizing enzyme C-terminal" evidence="4">
    <location>
        <begin position="146"/>
        <end position="242"/>
    </location>
</feature>
<dbReference type="EMBL" id="BAAAKW010000009">
    <property type="protein sequence ID" value="GAA1208205.1"/>
    <property type="molecule type" value="Genomic_DNA"/>
</dbReference>
<dbReference type="Pfam" id="PF13378">
    <property type="entry name" value="MR_MLE_C"/>
    <property type="match status" value="1"/>
</dbReference>
<name>A0ABP4G047_9MICO</name>
<dbReference type="Pfam" id="PF02746">
    <property type="entry name" value="MR_MLE_N"/>
    <property type="match status" value="1"/>
</dbReference>
<dbReference type="SFLD" id="SFLDS00001">
    <property type="entry name" value="Enolase"/>
    <property type="match status" value="1"/>
</dbReference>
<dbReference type="SFLD" id="SFLDG00179">
    <property type="entry name" value="mandelate_racemase"/>
    <property type="match status" value="1"/>
</dbReference>
<dbReference type="SMART" id="SM00922">
    <property type="entry name" value="MR_MLE"/>
    <property type="match status" value="1"/>
</dbReference>
<keyword evidence="3" id="KW-0460">Magnesium</keyword>
<dbReference type="Gene3D" id="3.30.390.10">
    <property type="entry name" value="Enolase-like, N-terminal domain"/>
    <property type="match status" value="1"/>
</dbReference>
<proteinExistence type="predicted"/>
<dbReference type="Gene3D" id="3.20.20.120">
    <property type="entry name" value="Enolase-like C-terminal domain"/>
    <property type="match status" value="1"/>
</dbReference>
<dbReference type="InterPro" id="IPR036849">
    <property type="entry name" value="Enolase-like_C_sf"/>
</dbReference>
<evidence type="ECO:0000259" key="4">
    <source>
        <dbReference type="SMART" id="SM00922"/>
    </source>
</evidence>
<dbReference type="InterPro" id="IPR046945">
    <property type="entry name" value="RHMD-like"/>
</dbReference>
<evidence type="ECO:0000256" key="2">
    <source>
        <dbReference type="ARBA" id="ARBA00022723"/>
    </source>
</evidence>
<evidence type="ECO:0000256" key="1">
    <source>
        <dbReference type="ARBA" id="ARBA00001946"/>
    </source>
</evidence>
<dbReference type="InterPro" id="IPR029017">
    <property type="entry name" value="Enolase-like_N"/>
</dbReference>
<organism evidence="5 6">
    <name type="scientific">Rhodoglobus aureus</name>
    <dbReference type="NCBI Taxonomy" id="191497"/>
    <lineage>
        <taxon>Bacteria</taxon>
        <taxon>Bacillati</taxon>
        <taxon>Actinomycetota</taxon>
        <taxon>Actinomycetes</taxon>
        <taxon>Micrococcales</taxon>
        <taxon>Microbacteriaceae</taxon>
        <taxon>Rhodoglobus</taxon>
    </lineage>
</organism>
<dbReference type="PANTHER" id="PTHR13794">
    <property type="entry name" value="ENOLASE SUPERFAMILY, MANDELATE RACEMASE"/>
    <property type="match status" value="1"/>
</dbReference>
<accession>A0ABP4G047</accession>
<dbReference type="InterPro" id="IPR013341">
    <property type="entry name" value="Mandelate_racemase_N_dom"/>
</dbReference>
<sequence length="371" mass="40383">MKITEVEIRACSPSLLPGAVIDAVDGANLRGGSAPEVVVVSLKTDEGITGVSFGSGGLDATITARAFAQVKPFFLGRNPMAREQNAAEFRWFDRRWNHSPIYAYGPFDNACWDIAGKRAGLPVHELVGTAADRRAVYVSSMFLSTPQEYAAQALEVKARGIRGYKVHPPAPAALDIEVYTAVREAVGPDFPLMADPVATHSYEEALRVGRVLESLGYLWFEEPFYDYDLQSYIRLRQKLDIPIAGTETIAGGSQLTAQFIASGAVDIVRTDPSWRGGITGALKVARLAEAFGMTCELHTALYHPLELANLHTALSMSNTGWFELLYPLEDFSFGLAEPLDIRDGYAYAPTTPGLGAVYDWDAIDDATVEII</sequence>
<comment type="caution">
    <text evidence="5">The sequence shown here is derived from an EMBL/GenBank/DDBJ whole genome shotgun (WGS) entry which is preliminary data.</text>
</comment>
<dbReference type="RefSeq" id="WP_343922759.1">
    <property type="nucleotide sequence ID" value="NZ_BAAAKW010000009.1"/>
</dbReference>
<dbReference type="PANTHER" id="PTHR13794:SF58">
    <property type="entry name" value="MITOCHONDRIAL ENOLASE SUPERFAMILY MEMBER 1"/>
    <property type="match status" value="1"/>
</dbReference>
<dbReference type="SUPFAM" id="SSF51604">
    <property type="entry name" value="Enolase C-terminal domain-like"/>
    <property type="match status" value="1"/>
</dbReference>
<comment type="cofactor">
    <cofactor evidence="1">
        <name>Mg(2+)</name>
        <dbReference type="ChEBI" id="CHEBI:18420"/>
    </cofactor>
</comment>